<dbReference type="PANTHER" id="PTHR44259">
    <property type="entry name" value="OS07G0183000 PROTEIN-RELATED"/>
    <property type="match status" value="1"/>
</dbReference>
<evidence type="ECO:0000313" key="3">
    <source>
        <dbReference type="Proteomes" id="UP000245207"/>
    </source>
</evidence>
<feature type="domain" description="KIB1-4 beta-propeller" evidence="1">
    <location>
        <begin position="70"/>
        <end position="341"/>
    </location>
</feature>
<protein>
    <recommendedName>
        <fullName evidence="1">KIB1-4 beta-propeller domain-containing protein</fullName>
    </recommendedName>
</protein>
<dbReference type="AlphaFoldDB" id="A0A2U1Q9I3"/>
<dbReference type="Pfam" id="PF03478">
    <property type="entry name" value="Beta-prop_KIB1-4"/>
    <property type="match status" value="1"/>
</dbReference>
<comment type="caution">
    <text evidence="2">The sequence shown here is derived from an EMBL/GenBank/DDBJ whole genome shotgun (WGS) entry which is preliminary data.</text>
</comment>
<dbReference type="STRING" id="35608.A0A2U1Q9I3"/>
<dbReference type="Proteomes" id="UP000245207">
    <property type="component" value="Unassembled WGS sequence"/>
</dbReference>
<proteinExistence type="predicted"/>
<evidence type="ECO:0000259" key="1">
    <source>
        <dbReference type="Pfam" id="PF03478"/>
    </source>
</evidence>
<dbReference type="InterPro" id="IPR005174">
    <property type="entry name" value="KIB1-4_b-propeller"/>
</dbReference>
<dbReference type="InterPro" id="IPR050942">
    <property type="entry name" value="F-box_BR-signaling"/>
</dbReference>
<organism evidence="2 3">
    <name type="scientific">Artemisia annua</name>
    <name type="common">Sweet wormwood</name>
    <dbReference type="NCBI Taxonomy" id="35608"/>
    <lineage>
        <taxon>Eukaryota</taxon>
        <taxon>Viridiplantae</taxon>
        <taxon>Streptophyta</taxon>
        <taxon>Embryophyta</taxon>
        <taxon>Tracheophyta</taxon>
        <taxon>Spermatophyta</taxon>
        <taxon>Magnoliopsida</taxon>
        <taxon>eudicotyledons</taxon>
        <taxon>Gunneridae</taxon>
        <taxon>Pentapetalae</taxon>
        <taxon>asterids</taxon>
        <taxon>campanulids</taxon>
        <taxon>Asterales</taxon>
        <taxon>Asteraceae</taxon>
        <taxon>Asteroideae</taxon>
        <taxon>Anthemideae</taxon>
        <taxon>Artemisiinae</taxon>
        <taxon>Artemisia</taxon>
    </lineage>
</organism>
<accession>A0A2U1Q9I3</accession>
<dbReference type="OrthoDB" id="642536at2759"/>
<keyword evidence="3" id="KW-1185">Reference proteome</keyword>
<sequence>MMEMLPELLTIVAQKHVTFCEDYHSFAGVCKSWRSAALNTYPYSNGPPSRLPSLMLAEKCDDEQEFRDLFLLSNKTIRKIRLPQAYGKLCVSSCGWLLTVGEDYASQLINPLSHETINLPKVDTFPQFLKYSQWDMGISKLILLIPSSLVIVSWGCWGKLGFCHIGDNKWTSAENGWGGKIYDITYYNGQVYSFDCNKNIRACNVNGKDPTLLVEVVTMPDNVYDQEVDGAYIIGLDDNERKRLLVVIREGMFDDIDEDHESCDETYKTKSFQVFDYDLETGKWSKVKDFGTKTLFVGRSSSFWIEDTTGVVKGNCIYYTDDVVDLYRGSTKGGGRDMGIYHLSDGTIEPHFTGESRNLVTPPMWLQSM</sequence>
<dbReference type="PANTHER" id="PTHR44259:SF108">
    <property type="entry name" value="F-BOX PROTEIN SKIP23-LIKE"/>
    <property type="match status" value="1"/>
</dbReference>
<evidence type="ECO:0000313" key="2">
    <source>
        <dbReference type="EMBL" id="PWA94669.1"/>
    </source>
</evidence>
<gene>
    <name evidence="2" type="ORF">CTI12_AA058030</name>
</gene>
<reference evidence="2 3" key="1">
    <citation type="journal article" date="2018" name="Mol. Plant">
        <title>The genome of Artemisia annua provides insight into the evolution of Asteraceae family and artemisinin biosynthesis.</title>
        <authorList>
            <person name="Shen Q."/>
            <person name="Zhang L."/>
            <person name="Liao Z."/>
            <person name="Wang S."/>
            <person name="Yan T."/>
            <person name="Shi P."/>
            <person name="Liu M."/>
            <person name="Fu X."/>
            <person name="Pan Q."/>
            <person name="Wang Y."/>
            <person name="Lv Z."/>
            <person name="Lu X."/>
            <person name="Zhang F."/>
            <person name="Jiang W."/>
            <person name="Ma Y."/>
            <person name="Chen M."/>
            <person name="Hao X."/>
            <person name="Li L."/>
            <person name="Tang Y."/>
            <person name="Lv G."/>
            <person name="Zhou Y."/>
            <person name="Sun X."/>
            <person name="Brodelius P.E."/>
            <person name="Rose J.K.C."/>
            <person name="Tang K."/>
        </authorList>
    </citation>
    <scope>NUCLEOTIDE SEQUENCE [LARGE SCALE GENOMIC DNA]</scope>
    <source>
        <strain evidence="3">cv. Huhao1</strain>
        <tissue evidence="2">Leaf</tissue>
    </source>
</reference>
<name>A0A2U1Q9I3_ARTAN</name>
<dbReference type="EMBL" id="PKPP01000295">
    <property type="protein sequence ID" value="PWA94669.1"/>
    <property type="molecule type" value="Genomic_DNA"/>
</dbReference>